<dbReference type="CDD" id="cd00590">
    <property type="entry name" value="RRM_SF"/>
    <property type="match status" value="1"/>
</dbReference>
<dbReference type="RefSeq" id="XP_004030337.1">
    <property type="nucleotide sequence ID" value="XM_004030289.1"/>
</dbReference>
<dbReference type="Gene3D" id="3.30.70.330">
    <property type="match status" value="2"/>
</dbReference>
<dbReference type="InParanoid" id="G0R093"/>
<dbReference type="GO" id="GO:0003723">
    <property type="term" value="F:RNA binding"/>
    <property type="evidence" value="ECO:0007669"/>
    <property type="project" value="UniProtKB-UniRule"/>
</dbReference>
<dbReference type="SUPFAM" id="SSF54928">
    <property type="entry name" value="RNA-binding domain, RBD"/>
    <property type="match status" value="1"/>
</dbReference>
<dbReference type="InterPro" id="IPR000504">
    <property type="entry name" value="RRM_dom"/>
</dbReference>
<name>G0R093_ICHMU</name>
<evidence type="ECO:0000259" key="2">
    <source>
        <dbReference type="PROSITE" id="PS50102"/>
    </source>
</evidence>
<sequence length="766" mass="92105">MPYKIIYEEKELKYRREKLQKMYEIIDKYINKWKKTLLVFDIMIFIPQKYVKDAKNYYLQKIMEKINIIDGQKDDNYKMRKFNIFLIQDVYDLVIWQKNIKNIHLQIDFGEKSQVFYPQEGFFQQNPHFYSFLSQKQAFQRQKVLSQVQKGIIHRLYTKDQFFGFLKDIKKQLIQEKNQEEDDSSNQERYHFRIVNKFIQVFMEEKKSWFKCKSQVSAHTCVFWNRKGDLYTIWQCFLQKKAIFEEFQGYQWMNQEEKLNESEKEWADFCRRNQVRKNVIDQMEEKIDKDCICIKIEDFDLIVQEVLVKKYYKNLCVYTGNRKKGYQHFESRQNFLYCNEKSAFKLIEEHPFLIIPISFIQKEKVYLGSCVQIDHKNLIQFAPFEFLEKHNLRLIKSQSLNLAEIEFFGISNVLMRYLPSIVKKIEDKFGCLCEVNFLGESVILSCDQNLKEKIENEFRILIDECKFQLKNEILDIPAGKKSMAKIGKGGLVQNIHVFENEHVFLVEGLPLDVNVQEIKDFFQLENLDEIIDVKYFQNQGKAEVLVADSQDASIYVKSFNQTLFKGNTIRLKLNSHDFIIHDQDIKNLQYMKIKWNQWKSKRTAIITFNSKENIKQFSDLVQNQLMIDYSIIEIEKINENKTVKIKNLQPITDEKSIIKVLKKNNLLGYSNIEVERFPDVDRDFLKQVLIDKLDLVYKQGANHDIQYIKKKIKVLIKYLMMPQRLLIIYFNQNFLILENKIKQFFILFIKNYQLKKNIKDAYCIII</sequence>
<keyword evidence="1" id="KW-0694">RNA-binding</keyword>
<keyword evidence="4" id="KW-1185">Reference proteome</keyword>
<dbReference type="EMBL" id="GL984183">
    <property type="protein sequence ID" value="EGR29101.1"/>
    <property type="molecule type" value="Genomic_DNA"/>
</dbReference>
<dbReference type="InterPro" id="IPR035979">
    <property type="entry name" value="RBD_domain_sf"/>
</dbReference>
<proteinExistence type="predicted"/>
<reference evidence="3 4" key="1">
    <citation type="submission" date="2011-07" db="EMBL/GenBank/DDBJ databases">
        <authorList>
            <person name="Coyne R."/>
            <person name="Brami D."/>
            <person name="Johnson J."/>
            <person name="Hostetler J."/>
            <person name="Hannick L."/>
            <person name="Clark T."/>
            <person name="Cassidy-Hanley D."/>
            <person name="Inman J."/>
        </authorList>
    </citation>
    <scope>NUCLEOTIDE SEQUENCE [LARGE SCALE GENOMIC DNA]</scope>
    <source>
        <strain evidence="3 4">G5</strain>
    </source>
</reference>
<dbReference type="Proteomes" id="UP000008983">
    <property type="component" value="Unassembled WGS sequence"/>
</dbReference>
<dbReference type="PROSITE" id="PS50102">
    <property type="entry name" value="RRM"/>
    <property type="match status" value="1"/>
</dbReference>
<gene>
    <name evidence="3" type="ORF">IMG5_162750</name>
</gene>
<evidence type="ECO:0000256" key="1">
    <source>
        <dbReference type="PROSITE-ProRule" id="PRU00176"/>
    </source>
</evidence>
<evidence type="ECO:0000313" key="4">
    <source>
        <dbReference type="Proteomes" id="UP000008983"/>
    </source>
</evidence>
<protein>
    <recommendedName>
        <fullName evidence="2">RRM domain-containing protein</fullName>
    </recommendedName>
</protein>
<accession>G0R093</accession>
<evidence type="ECO:0000313" key="3">
    <source>
        <dbReference type="EMBL" id="EGR29101.1"/>
    </source>
</evidence>
<dbReference type="InterPro" id="IPR012677">
    <property type="entry name" value="Nucleotide-bd_a/b_plait_sf"/>
</dbReference>
<feature type="domain" description="RRM" evidence="2">
    <location>
        <begin position="502"/>
        <end position="576"/>
    </location>
</feature>
<dbReference type="GeneID" id="14905194"/>
<dbReference type="AlphaFoldDB" id="G0R093"/>
<organism evidence="3 4">
    <name type="scientific">Ichthyophthirius multifiliis</name>
    <name type="common">White spot disease agent</name>
    <name type="synonym">Ich</name>
    <dbReference type="NCBI Taxonomy" id="5932"/>
    <lineage>
        <taxon>Eukaryota</taxon>
        <taxon>Sar</taxon>
        <taxon>Alveolata</taxon>
        <taxon>Ciliophora</taxon>
        <taxon>Intramacronucleata</taxon>
        <taxon>Oligohymenophorea</taxon>
        <taxon>Hymenostomatida</taxon>
        <taxon>Ophryoglenina</taxon>
        <taxon>Ichthyophthirius</taxon>
    </lineage>
</organism>